<dbReference type="PANTHER" id="PTHR42708:SF1">
    <property type="entry name" value="GLIDING MOTILITY PROTEIN MGLA"/>
    <property type="match status" value="1"/>
</dbReference>
<dbReference type="RefSeq" id="WP_043573317.1">
    <property type="nucleotide sequence ID" value="NZ_CP022752.1"/>
</dbReference>
<dbReference type="GO" id="GO:0005524">
    <property type="term" value="F:ATP binding"/>
    <property type="evidence" value="ECO:0007669"/>
    <property type="project" value="UniProtKB-KW"/>
</dbReference>
<keyword evidence="2" id="KW-0547">Nucleotide-binding</keyword>
<dbReference type="KEGG" id="aey:CDG81_11620"/>
<dbReference type="eggNOG" id="COG2229">
    <property type="taxonomic scope" value="Bacteria"/>
</dbReference>
<organism evidence="5 8">
    <name type="scientific">Actinopolyspora erythraea</name>
    <dbReference type="NCBI Taxonomy" id="414996"/>
    <lineage>
        <taxon>Bacteria</taxon>
        <taxon>Bacillati</taxon>
        <taxon>Actinomycetota</taxon>
        <taxon>Actinomycetes</taxon>
        <taxon>Actinopolysporales</taxon>
        <taxon>Actinopolysporaceae</taxon>
        <taxon>Actinopolyspora</taxon>
    </lineage>
</organism>
<dbReference type="InterPro" id="IPR052705">
    <property type="entry name" value="Gliding_Motility_GTPase"/>
</dbReference>
<dbReference type="InterPro" id="IPR027417">
    <property type="entry name" value="P-loop_NTPase"/>
</dbReference>
<dbReference type="EMBL" id="CP022752">
    <property type="protein sequence ID" value="ASU78818.1"/>
    <property type="molecule type" value="Genomic_DNA"/>
</dbReference>
<dbReference type="GO" id="GO:0016787">
    <property type="term" value="F:hydrolase activity"/>
    <property type="evidence" value="ECO:0007669"/>
    <property type="project" value="UniProtKB-KW"/>
</dbReference>
<dbReference type="OrthoDB" id="4319884at2"/>
<dbReference type="Proteomes" id="UP000029737">
    <property type="component" value="Unassembled WGS sequence"/>
</dbReference>
<evidence type="ECO:0000313" key="6">
    <source>
        <dbReference type="EMBL" id="KGI81335.1"/>
    </source>
</evidence>
<dbReference type="InterPro" id="IPR004130">
    <property type="entry name" value="Gpn"/>
</dbReference>
<dbReference type="Proteomes" id="UP000215043">
    <property type="component" value="Chromosome"/>
</dbReference>
<keyword evidence="4" id="KW-0342">GTP-binding</keyword>
<evidence type="ECO:0000313" key="7">
    <source>
        <dbReference type="Proteomes" id="UP000029737"/>
    </source>
</evidence>
<protein>
    <submittedName>
        <fullName evidence="5">ATP-binding protein</fullName>
    </submittedName>
</protein>
<evidence type="ECO:0000313" key="8">
    <source>
        <dbReference type="Proteomes" id="UP000215043"/>
    </source>
</evidence>
<gene>
    <name evidence="5" type="ORF">CDG81_11620</name>
    <name evidence="6" type="ORF">IL38_11700</name>
</gene>
<dbReference type="GO" id="GO:0005525">
    <property type="term" value="F:GTP binding"/>
    <property type="evidence" value="ECO:0007669"/>
    <property type="project" value="UniProtKB-KW"/>
</dbReference>
<dbReference type="EMBL" id="JPMV01000019">
    <property type="protein sequence ID" value="KGI81335.1"/>
    <property type="molecule type" value="Genomic_DNA"/>
</dbReference>
<accession>A0A099D7F6</accession>
<reference evidence="6 7" key="1">
    <citation type="journal article" date="2014" name="PLoS ONE">
        <title>Identification and Characterization of a New Erythromycin Biosynthetic Gene Cluster in Actinopolyspora erythraea YIM90600, a Novel Erythronolide-Producing Halophilic Actinomycete Isolated from Salt Field.</title>
        <authorList>
            <person name="Chen D."/>
            <person name="Feng J."/>
            <person name="Huang L."/>
            <person name="Zhang Q."/>
            <person name="Wu J."/>
            <person name="Zhu X."/>
            <person name="Duan Y."/>
            <person name="Xu Z."/>
        </authorList>
    </citation>
    <scope>NUCLEOTIDE SEQUENCE [LARGE SCALE GENOMIC DNA]</scope>
    <source>
        <strain evidence="6 7">YIM90600</strain>
    </source>
</reference>
<keyword evidence="7" id="KW-1185">Reference proteome</keyword>
<dbReference type="Gene3D" id="3.40.50.300">
    <property type="entry name" value="P-loop containing nucleotide triphosphate hydrolases"/>
    <property type="match status" value="1"/>
</dbReference>
<dbReference type="CDD" id="cd00882">
    <property type="entry name" value="Ras_like_GTPase"/>
    <property type="match status" value="1"/>
</dbReference>
<dbReference type="AlphaFoldDB" id="A0A099D7F6"/>
<evidence type="ECO:0000256" key="1">
    <source>
        <dbReference type="ARBA" id="ARBA00005290"/>
    </source>
</evidence>
<dbReference type="Pfam" id="PF03029">
    <property type="entry name" value="ATP_bind_1"/>
    <property type="match status" value="1"/>
</dbReference>
<name>A0A099D7F6_9ACTN</name>
<evidence type="ECO:0000256" key="3">
    <source>
        <dbReference type="ARBA" id="ARBA00022801"/>
    </source>
</evidence>
<proteinExistence type="inferred from homology"/>
<reference evidence="5 8" key="2">
    <citation type="submission" date="2017-08" db="EMBL/GenBank/DDBJ databases">
        <title>The complete genome sequence of moderately halophilic actinomycete Actinopolyspora erythraea YIM 90600, the producer of novel erythromycin, novel actinopolysporins A-C and tubercidin.</title>
        <authorList>
            <person name="Yin M."/>
            <person name="Tang S."/>
        </authorList>
    </citation>
    <scope>NUCLEOTIDE SEQUENCE [LARGE SCALE GENOMIC DNA]</scope>
    <source>
        <strain evidence="5 8">YIM 90600</strain>
    </source>
</reference>
<evidence type="ECO:0000313" key="5">
    <source>
        <dbReference type="EMBL" id="ASU78818.1"/>
    </source>
</evidence>
<keyword evidence="3" id="KW-0378">Hydrolase</keyword>
<dbReference type="SUPFAM" id="SSF52540">
    <property type="entry name" value="P-loop containing nucleoside triphosphate hydrolases"/>
    <property type="match status" value="1"/>
</dbReference>
<sequence length="201" mass="21890">MGSEPSGEVYLPDTVRTAVKVLIVGPFAVGKSTFVNTLSEIEPLHTEETMTRDGAVVDDLHGITDKTTTTVALDFGRRTLSDRVVLYMFGTPGQQRFLSMWEDLAHGALGALVLADVARLEESFDVISVLEDRGLPYGVAINDFDTVEVPPHEELREAFDLLPEVPLVTCDARDRSATARAMVSLVEHVLASPLQHAQESA</sequence>
<evidence type="ECO:0000256" key="4">
    <source>
        <dbReference type="ARBA" id="ARBA00023134"/>
    </source>
</evidence>
<keyword evidence="5" id="KW-0067">ATP-binding</keyword>
<dbReference type="PANTHER" id="PTHR42708">
    <property type="entry name" value="ATP/GTP-BINDING PROTEIN-RELATED"/>
    <property type="match status" value="1"/>
</dbReference>
<evidence type="ECO:0000256" key="2">
    <source>
        <dbReference type="ARBA" id="ARBA00022741"/>
    </source>
</evidence>
<comment type="similarity">
    <text evidence="1">Belongs to the GPN-loop GTPase family.</text>
</comment>
<dbReference type="HOGENOM" id="CLU_077970_1_1_11"/>